<dbReference type="Pfam" id="PF04525">
    <property type="entry name" value="LOR"/>
    <property type="match status" value="1"/>
</dbReference>
<dbReference type="AlphaFoldDB" id="A0A813SVR6"/>
<dbReference type="InterPro" id="IPR025659">
    <property type="entry name" value="Tubby-like_C"/>
</dbReference>
<dbReference type="SUPFAM" id="SSF54518">
    <property type="entry name" value="Tubby C-terminal domain-like"/>
    <property type="match status" value="1"/>
</dbReference>
<dbReference type="OrthoDB" id="10069887at2759"/>
<comment type="similarity">
    <text evidence="1">Belongs to the LOR family.</text>
</comment>
<evidence type="ECO:0000313" key="3">
    <source>
        <dbReference type="EMBL" id="CAF0799905.1"/>
    </source>
</evidence>
<feature type="region of interest" description="Disordered" evidence="2">
    <location>
        <begin position="310"/>
        <end position="334"/>
    </location>
</feature>
<organism evidence="3 4">
    <name type="scientific">Adineta ricciae</name>
    <name type="common">Rotifer</name>
    <dbReference type="NCBI Taxonomy" id="249248"/>
    <lineage>
        <taxon>Eukaryota</taxon>
        <taxon>Metazoa</taxon>
        <taxon>Spiralia</taxon>
        <taxon>Gnathifera</taxon>
        <taxon>Rotifera</taxon>
        <taxon>Eurotatoria</taxon>
        <taxon>Bdelloidea</taxon>
        <taxon>Adinetida</taxon>
        <taxon>Adinetidae</taxon>
        <taxon>Adineta</taxon>
    </lineage>
</organism>
<evidence type="ECO:0000256" key="2">
    <source>
        <dbReference type="SAM" id="MobiDB-lite"/>
    </source>
</evidence>
<proteinExistence type="inferred from homology"/>
<dbReference type="InterPro" id="IPR007612">
    <property type="entry name" value="LOR"/>
</dbReference>
<evidence type="ECO:0008006" key="5">
    <source>
        <dbReference type="Google" id="ProtNLM"/>
    </source>
</evidence>
<protein>
    <recommendedName>
        <fullName evidence="5">Tubby C-terminal domain-containing protein</fullName>
    </recommendedName>
</protein>
<evidence type="ECO:0000313" key="4">
    <source>
        <dbReference type="Proteomes" id="UP000663852"/>
    </source>
</evidence>
<gene>
    <name evidence="3" type="ORF">EDS130_LOCUS4793</name>
</gene>
<sequence>MNYSGGPGIMQPPMLPSIPPLPPPMPYANQGPISMVRPPSMYDPGYQSYPRRRPVRIHRRPRRSRRCRPVVRIIESSSCSSLSSYTTVSSCSPRRCRSRSHSHRCRGSSSAAPQQPIILLPMQCQQPAAAAAAVAAPAAPAQLPLSVQAQTQAQPQPQQIILPPIRIQQSGQYNQQPFTIPPMTVSQLGGQIQQPQQQSVTLSPMTISQITGQIQQQQPQQAINLAPMRFGSPNILSNTNANSMVIQSGQPFIQPSSSLPQVTTIGQPQQMQGSTIQYVQAAPQSSSSSTLQYISAQPRSTIAPQRVLVNSTNKKQAPSSKPVKRSVSTRELRQSDLKYGRRPFDWYDSNKQDNIINENVQVAQRRNTISSVRGESYFYFSPSSVSTLSKTMSSIFVLLLLIGVVSCDFKPEREFEVKQAGLLNSGRSYTITEVGSSGVKDDPTRYTIRNELLSVGKKLVLLDKNQPIYEIKHKLGHLYQQWKITDSKTSETLGKLKHRPSIIHDSYKFTSPKFGTYRITGNITGRTFSVKKNGVKVAEIHKKRLHVHDTYSVAIAANEDPAIILLLAIGVDEIRQH</sequence>
<dbReference type="InterPro" id="IPR038595">
    <property type="entry name" value="LOR_sf"/>
</dbReference>
<dbReference type="Gene3D" id="2.40.160.200">
    <property type="entry name" value="LURP1-related"/>
    <property type="match status" value="1"/>
</dbReference>
<dbReference type="Proteomes" id="UP000663852">
    <property type="component" value="Unassembled WGS sequence"/>
</dbReference>
<reference evidence="3" key="1">
    <citation type="submission" date="2021-02" db="EMBL/GenBank/DDBJ databases">
        <authorList>
            <person name="Nowell W R."/>
        </authorList>
    </citation>
    <scope>NUCLEOTIDE SEQUENCE</scope>
</reference>
<evidence type="ECO:0000256" key="1">
    <source>
        <dbReference type="ARBA" id="ARBA00005437"/>
    </source>
</evidence>
<feature type="compositionally biased region" description="Basic residues" evidence="2">
    <location>
        <begin position="94"/>
        <end position="106"/>
    </location>
</feature>
<dbReference type="EMBL" id="CAJNOJ010000013">
    <property type="protein sequence ID" value="CAF0799905.1"/>
    <property type="molecule type" value="Genomic_DNA"/>
</dbReference>
<comment type="caution">
    <text evidence="3">The sequence shown here is derived from an EMBL/GenBank/DDBJ whole genome shotgun (WGS) entry which is preliminary data.</text>
</comment>
<feature type="compositionally biased region" description="Polar residues" evidence="2">
    <location>
        <begin position="310"/>
        <end position="319"/>
    </location>
</feature>
<accession>A0A813SVR6</accession>
<name>A0A813SVR6_ADIRI</name>
<feature type="region of interest" description="Disordered" evidence="2">
    <location>
        <begin position="90"/>
        <end position="112"/>
    </location>
</feature>